<keyword evidence="3" id="KW-1185">Reference proteome</keyword>
<dbReference type="Proteomes" id="UP000002429">
    <property type="component" value="Plasmid megaplasmid"/>
</dbReference>
<geneLocation type="plasmid" evidence="2 3">
    <name>megaplasmid</name>
</geneLocation>
<dbReference type="HOGENOM" id="CLU_2737167_0_0_4"/>
<dbReference type="EMBL" id="CP000353">
    <property type="protein sequence ID" value="ADC45281.1"/>
    <property type="molecule type" value="Genomic_DNA"/>
</dbReference>
<protein>
    <submittedName>
        <fullName evidence="2">Uncharacterized protein</fullName>
    </submittedName>
</protein>
<sequence length="71" mass="7645">MPRGRSAHATDPALPQGARRAALPPTLAPQLAKLADHPPAANANWRYEVKFESASACAWEDRGAEPCHDKT</sequence>
<proteinExistence type="predicted"/>
<feature type="region of interest" description="Disordered" evidence="1">
    <location>
        <begin position="1"/>
        <end position="23"/>
    </location>
</feature>
<name>D3DYB1_CUPMC</name>
<evidence type="ECO:0000256" key="1">
    <source>
        <dbReference type="SAM" id="MobiDB-lite"/>
    </source>
</evidence>
<accession>D3DYB1</accession>
<gene>
    <name evidence="2" type="ordered locus">Rmet_6698</name>
</gene>
<organism evidence="2 3">
    <name type="scientific">Cupriavidus metallidurans (strain ATCC 43123 / DSM 2839 / NBRC 102507 / CH34)</name>
    <name type="common">Ralstonia metallidurans</name>
    <dbReference type="NCBI Taxonomy" id="266264"/>
    <lineage>
        <taxon>Bacteria</taxon>
        <taxon>Pseudomonadati</taxon>
        <taxon>Pseudomonadota</taxon>
        <taxon>Betaproteobacteria</taxon>
        <taxon>Burkholderiales</taxon>
        <taxon>Burkholderiaceae</taxon>
        <taxon>Cupriavidus</taxon>
    </lineage>
</organism>
<evidence type="ECO:0000313" key="3">
    <source>
        <dbReference type="Proteomes" id="UP000002429"/>
    </source>
</evidence>
<keyword evidence="2" id="KW-0614">Plasmid</keyword>
<reference evidence="3" key="1">
    <citation type="journal article" date="2010" name="PLoS ONE">
        <title>The complete genome sequence of Cupriavidus metallidurans strain CH34, a master survivalist in harsh and anthropogenic environments.</title>
        <authorList>
            <person name="Janssen P.J."/>
            <person name="Van Houdt R."/>
            <person name="Moors H."/>
            <person name="Monsieurs P."/>
            <person name="Morin N."/>
            <person name="Michaux A."/>
            <person name="Benotmane M.A."/>
            <person name="Leys N."/>
            <person name="Vallaeys T."/>
            <person name="Lapidus A."/>
            <person name="Monchy S."/>
            <person name="Medigue C."/>
            <person name="Taghavi S."/>
            <person name="McCorkle S."/>
            <person name="Dunn J."/>
            <person name="van der Lelie D."/>
            <person name="Mergeay M."/>
        </authorList>
    </citation>
    <scope>NUCLEOTIDE SEQUENCE [LARGE SCALE GENOMIC DNA]</scope>
    <source>
        <strain evidence="3">ATCC 43123 / DSM 2839 / NBRC 102507 / CH34</strain>
    </source>
</reference>
<evidence type="ECO:0000313" key="2">
    <source>
        <dbReference type="EMBL" id="ADC45281.1"/>
    </source>
</evidence>
<dbReference type="AlphaFoldDB" id="D3DYB1"/>
<dbReference type="KEGG" id="rme:Rmet_6698"/>